<feature type="compositionally biased region" description="Polar residues" evidence="2">
    <location>
        <begin position="225"/>
        <end position="245"/>
    </location>
</feature>
<feature type="compositionally biased region" description="Basic and acidic residues" evidence="2">
    <location>
        <begin position="311"/>
        <end position="324"/>
    </location>
</feature>
<feature type="compositionally biased region" description="Low complexity" evidence="2">
    <location>
        <begin position="395"/>
        <end position="415"/>
    </location>
</feature>
<feature type="region of interest" description="Disordered" evidence="2">
    <location>
        <begin position="1329"/>
        <end position="1353"/>
    </location>
</feature>
<feature type="region of interest" description="Disordered" evidence="2">
    <location>
        <begin position="1208"/>
        <end position="1238"/>
    </location>
</feature>
<feature type="compositionally biased region" description="Low complexity" evidence="2">
    <location>
        <begin position="654"/>
        <end position="663"/>
    </location>
</feature>
<feature type="coiled-coil region" evidence="1">
    <location>
        <begin position="1385"/>
        <end position="1475"/>
    </location>
</feature>
<keyword evidence="4" id="KW-1185">Reference proteome</keyword>
<feature type="compositionally biased region" description="Polar residues" evidence="2">
    <location>
        <begin position="279"/>
        <end position="291"/>
    </location>
</feature>
<feature type="region of interest" description="Disordered" evidence="2">
    <location>
        <begin position="1530"/>
        <end position="1569"/>
    </location>
</feature>
<protein>
    <submittedName>
        <fullName evidence="3">Uncharacterized protein</fullName>
    </submittedName>
</protein>
<feature type="coiled-coil region" evidence="1">
    <location>
        <begin position="692"/>
        <end position="754"/>
    </location>
</feature>
<evidence type="ECO:0000256" key="2">
    <source>
        <dbReference type="SAM" id="MobiDB-lite"/>
    </source>
</evidence>
<feature type="compositionally biased region" description="Low complexity" evidence="2">
    <location>
        <begin position="36"/>
        <end position="51"/>
    </location>
</feature>
<reference evidence="3" key="1">
    <citation type="submission" date="2020-12" db="EMBL/GenBank/DDBJ databases">
        <authorList>
            <person name="Iha C."/>
        </authorList>
    </citation>
    <scope>NUCLEOTIDE SEQUENCE</scope>
</reference>
<feature type="region of interest" description="Disordered" evidence="2">
    <location>
        <begin position="1"/>
        <end position="212"/>
    </location>
</feature>
<feature type="region of interest" description="Disordered" evidence="2">
    <location>
        <begin position="225"/>
        <end position="474"/>
    </location>
</feature>
<dbReference type="PANTHER" id="PTHR45615:SF80">
    <property type="entry name" value="GRIP DOMAIN-CONTAINING PROTEIN"/>
    <property type="match status" value="1"/>
</dbReference>
<comment type="caution">
    <text evidence="3">The sequence shown here is derived from an EMBL/GenBank/DDBJ whole genome shotgun (WGS) entry which is preliminary data.</text>
</comment>
<feature type="compositionally biased region" description="Basic and acidic residues" evidence="2">
    <location>
        <begin position="23"/>
        <end position="35"/>
    </location>
</feature>
<name>A0A8S1IMH6_9CHLO</name>
<feature type="compositionally biased region" description="Polar residues" evidence="2">
    <location>
        <begin position="575"/>
        <end position="599"/>
    </location>
</feature>
<feature type="compositionally biased region" description="Polar residues" evidence="2">
    <location>
        <begin position="71"/>
        <end position="87"/>
    </location>
</feature>
<feature type="region of interest" description="Disordered" evidence="2">
    <location>
        <begin position="1700"/>
        <end position="1727"/>
    </location>
</feature>
<feature type="compositionally biased region" description="Basic and acidic residues" evidence="2">
    <location>
        <begin position="619"/>
        <end position="632"/>
    </location>
</feature>
<feature type="coiled-coil region" evidence="1">
    <location>
        <begin position="1087"/>
        <end position="1205"/>
    </location>
</feature>
<accession>A0A8S1IMH6</accession>
<feature type="compositionally biased region" description="Low complexity" evidence="2">
    <location>
        <begin position="126"/>
        <end position="137"/>
    </location>
</feature>
<evidence type="ECO:0000313" key="3">
    <source>
        <dbReference type="EMBL" id="CAD7695516.1"/>
    </source>
</evidence>
<feature type="region of interest" description="Disordered" evidence="2">
    <location>
        <begin position="492"/>
        <end position="686"/>
    </location>
</feature>
<evidence type="ECO:0000256" key="1">
    <source>
        <dbReference type="SAM" id="Coils"/>
    </source>
</evidence>
<evidence type="ECO:0000313" key="4">
    <source>
        <dbReference type="Proteomes" id="UP000708148"/>
    </source>
</evidence>
<feature type="compositionally biased region" description="Low complexity" evidence="2">
    <location>
        <begin position="359"/>
        <end position="369"/>
    </location>
</feature>
<dbReference type="EMBL" id="CAJHUC010000358">
    <property type="protein sequence ID" value="CAD7695516.1"/>
    <property type="molecule type" value="Genomic_DNA"/>
</dbReference>
<feature type="coiled-coil region" evidence="1">
    <location>
        <begin position="1735"/>
        <end position="1762"/>
    </location>
</feature>
<keyword evidence="1" id="KW-0175">Coiled coil</keyword>
<feature type="compositionally biased region" description="Low complexity" evidence="2">
    <location>
        <begin position="147"/>
        <end position="169"/>
    </location>
</feature>
<feature type="compositionally biased region" description="Polar residues" evidence="2">
    <location>
        <begin position="434"/>
        <end position="456"/>
    </location>
</feature>
<organism evidence="3 4">
    <name type="scientific">Ostreobium quekettii</name>
    <dbReference type="NCBI Taxonomy" id="121088"/>
    <lineage>
        <taxon>Eukaryota</taxon>
        <taxon>Viridiplantae</taxon>
        <taxon>Chlorophyta</taxon>
        <taxon>core chlorophytes</taxon>
        <taxon>Ulvophyceae</taxon>
        <taxon>TCBD clade</taxon>
        <taxon>Bryopsidales</taxon>
        <taxon>Ostreobineae</taxon>
        <taxon>Ostreobiaceae</taxon>
        <taxon>Ostreobium</taxon>
    </lineage>
</organism>
<gene>
    <name evidence="3" type="ORF">OSTQU699_LOCUS877</name>
</gene>
<dbReference type="Proteomes" id="UP000708148">
    <property type="component" value="Unassembled WGS sequence"/>
</dbReference>
<feature type="coiled-coil region" evidence="1">
    <location>
        <begin position="806"/>
        <end position="1009"/>
    </location>
</feature>
<feature type="compositionally biased region" description="Polar residues" evidence="2">
    <location>
        <begin position="170"/>
        <end position="180"/>
    </location>
</feature>
<dbReference type="PANTHER" id="PTHR45615">
    <property type="entry name" value="MYOSIN HEAVY CHAIN, NON-MUSCLE"/>
    <property type="match status" value="1"/>
</dbReference>
<feature type="coiled-coil region" evidence="1">
    <location>
        <begin position="1270"/>
        <end position="1297"/>
    </location>
</feature>
<sequence>MDQDRAKRMSRIPQLTPKPKPTRRAEPSRQSDSLRPKPAAKPAVPVRSKPASRLGSTASKQGSVMGRLGSGSPQGSPMARRTSSTSARDVPTASVAQTSREGPLQRKTTPVRDVLTGRQGLQGRQTTAASTSKASTARIGTGLMAKSTPSRPSSAASNRSSGSASVGNRWNASVARSPSATARLGSSAKEGLPLRTGRLGLSREPVLTKKATPVRDITGARLQSSVKETIGSRTGSAARQASIGKQETGLRHTIGLRRTSGRLGESSSAGAQPSEGVRKSSSGGIGQSTHDSVLPQRSPALRRVQQVSQQDRGRVLSEDKDTASLRRSTKVQEPPKESVFPGRMDDHEPKVNPRHQGMAALRSASAARAQGSSHPRDVPFRSRLTQPLGSDEFRSMLSSPSGSSRRSPDRSSSFSAEEFSDISEQPPASAGLMRNTSNPFISEQGDANFSFGSTPSKAPDQDRRPSSRGRPLSAQLLASRYAAEPSALLDLDAESSFTGSERSHERSTFSPTGRLGEEELRRQGYHGRRVSEDSEGGFSEELAARQDSLMSFGRDSIPSTFEDSDDEVPTGRRSAGQNSTHSCATSELSFKDMNTSPRSVDSLEGSRDASSDNTSPRTPTEHRSASRGERSRPFVSSPLKSRSMGPGGNERPSSRSSISSRASRQGEGTSKAGLLNSGSGGSPLAPEVTSLHLELESALRHAEQEMEDLQRQVNGKNQQMQQAQKALLAYEDEVNVLQKRLQDNEKELAALAQQNGSNHGRTKSQEMVRDELKQMKSQTAQLSTGLRRLSVGSDASFSNSIDDAKFDQLRMELEALQADNRALAAQVKALEQAAAASSDEIVSDLKKELQGAQAEKAELQQGMEEVKVDKQRIQAELLQAQEELRCVLSETHDADAEVQVYLQRLEEAQNRKEMLERDLQQAEGELGSLQTENEELQARFKELEQLVEENKQLTDDNRRLKETLESEAKVKQDALEETQMAADGLARELESVRKCLNSMEEENDSLREQLANSPRATVVLRSVGEESSVISDDAGSSNVHKVAQLQEALSLSLQMNRCLKDHIAQASDRRSVSPLMDNLMEAEIETEAETMRKVKEMEEALELALEAKDLLEKKVAEHEEVHPGLERLNEEVQNLMVELEGERSRAREEQEAVQAMIQELENEKKDKMNDLQQVRQALLVAQDAKARAEEELEAERAASAELRALLDRGTAGQGREGKVEAVQDFPGRKAGRKRELSGSADLKAGLDVDSSDGSPLSAAKLRAPVEFGDEAQLRRAAIAAVSRLEELEQELSSAVKEKCDLAQQMVDISVASQELQKVVLETAQMTSEMSVSKERRAGRARTAARGGSGDDPLVGVAIKSGSAELDLDLSGASDSEDVSIPAGKLRGMRSELLRARQEKAALEAQLAERSRRSGDFSSELKGLQEELRAALAMKEELTSRFGEYEAGKARMGEEVGRLTADLEAEKRNAAAVEEAVGGLYALCKEVESSAGMDGRGRSMDDDFPSNLPDAVSHLTGRMREGICSLASRGRGGGAEGFAGREGEAPGQAAGPKGAHIKASGSVGSEQSPDIARAEEIQAQLAELQDARNQLQEVLQERAYQAANGRPGSQAGSPLAAAKQGRFGYMPSRELQRAQQMSVHQDALQRQGMDGGRWQGEQEAVAQQGPPGALQAANYKEGEIRQLQGVMRNMELEMEALRQRNEQRGGGGAQGVPGVLRGREGGYPPPPAPDNVAQRVAGLQSRAQELETHLLQVKLENAELKKAIDAVNGIARGRIR</sequence>
<proteinExistence type="predicted"/>
<dbReference type="SUPFAM" id="SSF57997">
    <property type="entry name" value="Tropomyosin"/>
    <property type="match status" value="1"/>
</dbReference>